<dbReference type="PANTHER" id="PTHR43547:SF2">
    <property type="entry name" value="HYBRID SIGNAL TRANSDUCTION HISTIDINE KINASE C"/>
    <property type="match status" value="1"/>
</dbReference>
<dbReference type="InterPro" id="IPR004358">
    <property type="entry name" value="Sig_transdc_His_kin-like_C"/>
</dbReference>
<dbReference type="Gene3D" id="2.130.10.10">
    <property type="entry name" value="YVTN repeat-like/Quinoprotein amine dehydrogenase"/>
    <property type="match status" value="1"/>
</dbReference>
<feature type="chain" id="PRO_5046705699" description="histidine kinase" evidence="6">
    <location>
        <begin position="24"/>
        <end position="722"/>
    </location>
</feature>
<dbReference type="SUPFAM" id="SSF47384">
    <property type="entry name" value="Homodimeric domain of signal transducing histidine kinase"/>
    <property type="match status" value="1"/>
</dbReference>
<dbReference type="InterPro" id="IPR013783">
    <property type="entry name" value="Ig-like_fold"/>
</dbReference>
<feature type="transmembrane region" description="Helical" evidence="5">
    <location>
        <begin position="442"/>
        <end position="462"/>
    </location>
</feature>
<comment type="catalytic activity">
    <reaction evidence="1">
        <text>ATP + protein L-histidine = ADP + protein N-phospho-L-histidine.</text>
        <dbReference type="EC" id="2.7.13.3"/>
    </reaction>
</comment>
<dbReference type="InterPro" id="IPR005467">
    <property type="entry name" value="His_kinase_dom"/>
</dbReference>
<dbReference type="RefSeq" id="WP_320004933.1">
    <property type="nucleotide sequence ID" value="NZ_JAUHJS010000006.1"/>
</dbReference>
<gene>
    <name evidence="8" type="ORF">QWY31_12875</name>
</gene>
<keyword evidence="6" id="KW-0732">Signal</keyword>
<protein>
    <recommendedName>
        <fullName evidence="2">histidine kinase</fullName>
        <ecNumber evidence="2">2.7.13.3</ecNumber>
    </recommendedName>
</protein>
<keyword evidence="4" id="KW-0175">Coiled coil</keyword>
<evidence type="ECO:0000256" key="6">
    <source>
        <dbReference type="SAM" id="SignalP"/>
    </source>
</evidence>
<dbReference type="SUPFAM" id="SSF55874">
    <property type="entry name" value="ATPase domain of HSP90 chaperone/DNA topoisomerase II/histidine kinase"/>
    <property type="match status" value="1"/>
</dbReference>
<keyword evidence="8" id="KW-0067">ATP-binding</keyword>
<dbReference type="InterPro" id="IPR015943">
    <property type="entry name" value="WD40/YVTN_repeat-like_dom_sf"/>
</dbReference>
<keyword evidence="5" id="KW-0812">Transmembrane</keyword>
<evidence type="ECO:0000256" key="2">
    <source>
        <dbReference type="ARBA" id="ARBA00012438"/>
    </source>
</evidence>
<dbReference type="EC" id="2.7.13.3" evidence="2"/>
<reference evidence="8" key="1">
    <citation type="submission" date="2023-06" db="EMBL/GenBank/DDBJ databases">
        <title>Cytophagales bacterium Strain LB-30, isolated from soil.</title>
        <authorList>
            <person name="Liu B."/>
        </authorList>
    </citation>
    <scope>NUCLEOTIDE SEQUENCE</scope>
    <source>
        <strain evidence="8">LB-30</strain>
    </source>
</reference>
<dbReference type="Pfam" id="PF02518">
    <property type="entry name" value="HATPase_c"/>
    <property type="match status" value="1"/>
</dbReference>
<evidence type="ECO:0000256" key="4">
    <source>
        <dbReference type="SAM" id="Coils"/>
    </source>
</evidence>
<name>A0ABT8F7I2_9BACT</name>
<dbReference type="EMBL" id="JAUHJS010000006">
    <property type="protein sequence ID" value="MDN4166397.1"/>
    <property type="molecule type" value="Genomic_DNA"/>
</dbReference>
<dbReference type="GO" id="GO:0005524">
    <property type="term" value="F:ATP binding"/>
    <property type="evidence" value="ECO:0007669"/>
    <property type="project" value="UniProtKB-KW"/>
</dbReference>
<evidence type="ECO:0000313" key="9">
    <source>
        <dbReference type="Proteomes" id="UP001168552"/>
    </source>
</evidence>
<evidence type="ECO:0000256" key="3">
    <source>
        <dbReference type="ARBA" id="ARBA00022553"/>
    </source>
</evidence>
<keyword evidence="3" id="KW-0597">Phosphoprotein</keyword>
<evidence type="ECO:0000256" key="5">
    <source>
        <dbReference type="SAM" id="Phobius"/>
    </source>
</evidence>
<evidence type="ECO:0000313" key="8">
    <source>
        <dbReference type="EMBL" id="MDN4166397.1"/>
    </source>
</evidence>
<feature type="coiled-coil region" evidence="4">
    <location>
        <begin position="477"/>
        <end position="504"/>
    </location>
</feature>
<accession>A0ABT8F7I2</accession>
<keyword evidence="5" id="KW-0472">Membrane</keyword>
<sequence length="722" mass="83173">MKNGALHWLLILALSFAPFVSKATDPDSLIVHNFGTSNFKTTAITYLIAEDSSGVLYFANESGLLVFNGSEWNLFTTDGFKAVYSLYIDEQAGRIYSGGMDEFGYFSRDKKGSFVYTSLRERLPADKKIRECWQILKRGNEIIFNSYTNLVVYEDDSVRTIEEKDIWLLPYKDKIYAGVYDKGLGILEKDSIRLMNTKFKWRNDTAYEILENEKGEPVLYTGESGAYSFDEETFETKPLSTPASKHTDKYTFYDATPWRDSLYFYTSYRAGSFIISKKGDLLDSVTQKQDNIPTNYLNNCFTDRRQNIWIASNYGLVYLRWPYHDEILPTKANVHIGKIDIGDSTVFTSAAQLNLSNNDLNKSISFHYATPGYLLEELQYSYYLEGFDQNWSSWRSDIKKEYTNLSGGEYTFRVKARLLNGKEIGSDEIRVSIPTPWYKASWFYAVSVLAISGLVFGLIRFNTKRLKARNRRLESIINQRTIELLEQKEQLADANKELRIINHELDNFVYRSSHDLVAPLKSLKGLIQVAQMESKEEQLNTYLNMMNRSVAKLEDFIKSIMDYSINSKRPLEQLPIDMDAMIDEIMEDIKYYNRVERVKIIREYDADFSFISDPKRLKIVFSNLITNSVKYHNYKESNSPYIKIKASRSDDNKVLLVVQDNGLGIDKMHQGRIFDMFFRATDTSEGSGLGLYIVKDTIDMLKGSIALESHPNVGTTFTITLP</sequence>
<proteinExistence type="predicted"/>
<dbReference type="SMART" id="SM00387">
    <property type="entry name" value="HATPase_c"/>
    <property type="match status" value="1"/>
</dbReference>
<dbReference type="InterPro" id="IPR003594">
    <property type="entry name" value="HATPase_dom"/>
</dbReference>
<organism evidence="8 9">
    <name type="scientific">Shiella aurantiaca</name>
    <dbReference type="NCBI Taxonomy" id="3058365"/>
    <lineage>
        <taxon>Bacteria</taxon>
        <taxon>Pseudomonadati</taxon>
        <taxon>Bacteroidota</taxon>
        <taxon>Cytophagia</taxon>
        <taxon>Cytophagales</taxon>
        <taxon>Shiellaceae</taxon>
        <taxon>Shiella</taxon>
    </lineage>
</organism>
<dbReference type="PRINTS" id="PR00344">
    <property type="entry name" value="BCTRLSENSOR"/>
</dbReference>
<keyword evidence="8" id="KW-0547">Nucleotide-binding</keyword>
<dbReference type="InterPro" id="IPR036890">
    <property type="entry name" value="HATPase_C_sf"/>
</dbReference>
<dbReference type="InterPro" id="IPR011123">
    <property type="entry name" value="Y_Y_Y"/>
</dbReference>
<feature type="signal peptide" evidence="6">
    <location>
        <begin position="1"/>
        <end position="23"/>
    </location>
</feature>
<dbReference type="PROSITE" id="PS50109">
    <property type="entry name" value="HIS_KIN"/>
    <property type="match status" value="1"/>
</dbReference>
<dbReference type="Gene3D" id="2.60.40.10">
    <property type="entry name" value="Immunoglobulins"/>
    <property type="match status" value="1"/>
</dbReference>
<dbReference type="InterPro" id="IPR036097">
    <property type="entry name" value="HisK_dim/P_sf"/>
</dbReference>
<dbReference type="Proteomes" id="UP001168552">
    <property type="component" value="Unassembled WGS sequence"/>
</dbReference>
<evidence type="ECO:0000259" key="7">
    <source>
        <dbReference type="PROSITE" id="PS50109"/>
    </source>
</evidence>
<dbReference type="Gene3D" id="1.10.287.130">
    <property type="match status" value="1"/>
</dbReference>
<dbReference type="PANTHER" id="PTHR43547">
    <property type="entry name" value="TWO-COMPONENT HISTIDINE KINASE"/>
    <property type="match status" value="1"/>
</dbReference>
<keyword evidence="9" id="KW-1185">Reference proteome</keyword>
<dbReference type="Pfam" id="PF07495">
    <property type="entry name" value="Y_Y_Y"/>
    <property type="match status" value="1"/>
</dbReference>
<keyword evidence="5" id="KW-1133">Transmembrane helix</keyword>
<evidence type="ECO:0000256" key="1">
    <source>
        <dbReference type="ARBA" id="ARBA00000085"/>
    </source>
</evidence>
<comment type="caution">
    <text evidence="8">The sequence shown here is derived from an EMBL/GenBank/DDBJ whole genome shotgun (WGS) entry which is preliminary data.</text>
</comment>
<feature type="domain" description="Histidine kinase" evidence="7">
    <location>
        <begin position="511"/>
        <end position="722"/>
    </location>
</feature>
<dbReference type="Gene3D" id="3.30.565.10">
    <property type="entry name" value="Histidine kinase-like ATPase, C-terminal domain"/>
    <property type="match status" value="1"/>
</dbReference>